<dbReference type="KEGG" id="tac:Ta0268"/>
<evidence type="ECO:0000256" key="5">
    <source>
        <dbReference type="ARBA" id="ARBA00022989"/>
    </source>
</evidence>
<dbReference type="Gene3D" id="1.10.3720.10">
    <property type="entry name" value="MetI-like"/>
    <property type="match status" value="1"/>
</dbReference>
<comment type="similarity">
    <text evidence="7">Belongs to the binding-protein-dependent transport system permease family.</text>
</comment>
<comment type="subcellular location">
    <subcellularLocation>
        <location evidence="1 7">Cell membrane</location>
        <topology evidence="1 7">Multi-pass membrane protein</topology>
    </subcellularLocation>
</comment>
<dbReference type="SUPFAM" id="SSF161098">
    <property type="entry name" value="MetI-like"/>
    <property type="match status" value="1"/>
</dbReference>
<dbReference type="AlphaFoldDB" id="Q9HLG0"/>
<dbReference type="GO" id="GO:0055085">
    <property type="term" value="P:transmembrane transport"/>
    <property type="evidence" value="ECO:0007669"/>
    <property type="project" value="InterPro"/>
</dbReference>
<dbReference type="InterPro" id="IPR000515">
    <property type="entry name" value="MetI-like"/>
</dbReference>
<keyword evidence="2 7" id="KW-0813">Transport</keyword>
<keyword evidence="5 7" id="KW-1133">Transmembrane helix</keyword>
<dbReference type="GO" id="GO:0005886">
    <property type="term" value="C:plasma membrane"/>
    <property type="evidence" value="ECO:0007669"/>
    <property type="project" value="UniProtKB-SubCell"/>
</dbReference>
<keyword evidence="4 7" id="KW-0812">Transmembrane</keyword>
<keyword evidence="6 7" id="KW-0472">Membrane</keyword>
<dbReference type="Pfam" id="PF00528">
    <property type="entry name" value="BPD_transp_1"/>
    <property type="match status" value="1"/>
</dbReference>
<feature type="transmembrane region" description="Helical" evidence="7">
    <location>
        <begin position="195"/>
        <end position="216"/>
    </location>
</feature>
<feature type="transmembrane region" description="Helical" evidence="7">
    <location>
        <begin position="110"/>
        <end position="130"/>
    </location>
</feature>
<evidence type="ECO:0000313" key="10">
    <source>
        <dbReference type="Proteomes" id="UP000001024"/>
    </source>
</evidence>
<reference evidence="9 10" key="1">
    <citation type="journal article" date="2000" name="Nature">
        <title>The genome sequence of the thermoacidophilic scavenger Thermoplasma acidophilum.</title>
        <authorList>
            <person name="Ruepp A."/>
            <person name="Graml W."/>
            <person name="Santos-Martinez M.L."/>
            <person name="Koretke K.K."/>
            <person name="Volker C."/>
            <person name="Mewes H.W."/>
            <person name="Frishman D."/>
            <person name="Stocker S."/>
            <person name="Lupas A.N."/>
            <person name="Baumeister W."/>
        </authorList>
    </citation>
    <scope>NUCLEOTIDE SEQUENCE [LARGE SCALE GENOMIC DNA]</scope>
    <source>
        <strain evidence="10">ATCC 25905 / DSM 1728 / JCM 9062 / NBRC 15155 / AMRC-C165</strain>
    </source>
</reference>
<dbReference type="InParanoid" id="Q9HLG0"/>
<name>Q9HLG0_THEAC</name>
<dbReference type="PANTHER" id="PTHR43163">
    <property type="entry name" value="DIPEPTIDE TRANSPORT SYSTEM PERMEASE PROTEIN DPPB-RELATED"/>
    <property type="match status" value="1"/>
</dbReference>
<dbReference type="EnsemblBacteria" id="CAC11413">
    <property type="protein sequence ID" value="CAC11413"/>
    <property type="gene ID" value="CAC11413"/>
</dbReference>
<feature type="transmembrane region" description="Helical" evidence="7">
    <location>
        <begin position="302"/>
        <end position="325"/>
    </location>
</feature>
<evidence type="ECO:0000256" key="1">
    <source>
        <dbReference type="ARBA" id="ARBA00004651"/>
    </source>
</evidence>
<evidence type="ECO:0000256" key="6">
    <source>
        <dbReference type="ARBA" id="ARBA00023136"/>
    </source>
</evidence>
<gene>
    <name evidence="9" type="ordered locus">Ta0268</name>
</gene>
<dbReference type="InterPro" id="IPR035906">
    <property type="entry name" value="MetI-like_sf"/>
</dbReference>
<evidence type="ECO:0000313" key="9">
    <source>
        <dbReference type="EMBL" id="CAC11413.1"/>
    </source>
</evidence>
<protein>
    <submittedName>
        <fullName evidence="9">ABC-transporter (Orf B) related protein</fullName>
    </submittedName>
</protein>
<evidence type="ECO:0000256" key="2">
    <source>
        <dbReference type="ARBA" id="ARBA00022448"/>
    </source>
</evidence>
<evidence type="ECO:0000256" key="4">
    <source>
        <dbReference type="ARBA" id="ARBA00022692"/>
    </source>
</evidence>
<feature type="transmembrane region" description="Helical" evidence="7">
    <location>
        <begin position="142"/>
        <end position="167"/>
    </location>
</feature>
<feature type="transmembrane region" description="Helical" evidence="7">
    <location>
        <begin position="20"/>
        <end position="37"/>
    </location>
</feature>
<dbReference type="STRING" id="273075.gene:9571485"/>
<dbReference type="eggNOG" id="arCOG00751">
    <property type="taxonomic scope" value="Archaea"/>
</dbReference>
<dbReference type="PROSITE" id="PS50928">
    <property type="entry name" value="ABC_TM1"/>
    <property type="match status" value="1"/>
</dbReference>
<dbReference type="PANTHER" id="PTHR43163:SF6">
    <property type="entry name" value="DIPEPTIDE TRANSPORT SYSTEM PERMEASE PROTEIN DPPB-RELATED"/>
    <property type="match status" value="1"/>
</dbReference>
<feature type="domain" description="ABC transmembrane type-1" evidence="8">
    <location>
        <begin position="106"/>
        <end position="322"/>
    </location>
</feature>
<keyword evidence="3" id="KW-1003">Cell membrane</keyword>
<sequence length="331" mass="37015">MLQYLSMNIYVITRKIIQDVVLIIFVVVILYVVFRIMPGSPVDLFLHGLKHPTEQEKITIEKQLGLYGGKFSLTNFLIYLRDMFTFNFGEDYYTGQSVIFVIKQALPYTLLLFGSAAVISFAIGIPLGIYTSFKRGKKSESGIITASTLLNSIPFFVFAIIFFVYLAGDLHIFPLRSIFPISYIVHPTLKSIELILYYLAMPIIVLVIVEAAGHLLTMRAAMVSVLGEDFITTARAKGVSERGIMFHHAARNAMIPVSTRMALEFAFLMSGAVIVEVIFSIHGMGTVLYDATLQEDYPVSEGALFVISIIVILAYSAIDFIHAWLDPRIKV</sequence>
<evidence type="ECO:0000259" key="8">
    <source>
        <dbReference type="PROSITE" id="PS50928"/>
    </source>
</evidence>
<dbReference type="EMBL" id="AL445063">
    <property type="protein sequence ID" value="CAC11413.1"/>
    <property type="molecule type" value="Genomic_DNA"/>
</dbReference>
<dbReference type="HOGENOM" id="CLU_036879_1_0_2"/>
<evidence type="ECO:0000256" key="7">
    <source>
        <dbReference type="RuleBase" id="RU363032"/>
    </source>
</evidence>
<dbReference type="CDD" id="cd06261">
    <property type="entry name" value="TM_PBP2"/>
    <property type="match status" value="1"/>
</dbReference>
<keyword evidence="10" id="KW-1185">Reference proteome</keyword>
<feature type="transmembrane region" description="Helical" evidence="7">
    <location>
        <begin position="261"/>
        <end position="282"/>
    </location>
</feature>
<evidence type="ECO:0000256" key="3">
    <source>
        <dbReference type="ARBA" id="ARBA00022475"/>
    </source>
</evidence>
<organism evidence="9 10">
    <name type="scientific">Thermoplasma acidophilum (strain ATCC 25905 / DSM 1728 / JCM 9062 / NBRC 15155 / AMRC-C165)</name>
    <dbReference type="NCBI Taxonomy" id="273075"/>
    <lineage>
        <taxon>Archaea</taxon>
        <taxon>Methanobacteriati</taxon>
        <taxon>Thermoplasmatota</taxon>
        <taxon>Thermoplasmata</taxon>
        <taxon>Thermoplasmatales</taxon>
        <taxon>Thermoplasmataceae</taxon>
        <taxon>Thermoplasma</taxon>
    </lineage>
</organism>
<accession>Q9HLG0</accession>
<dbReference type="Proteomes" id="UP000001024">
    <property type="component" value="Chromosome"/>
</dbReference>
<proteinExistence type="inferred from homology"/>
<dbReference type="PaxDb" id="273075-Ta0268"/>